<dbReference type="InterPro" id="IPR002035">
    <property type="entry name" value="VWF_A"/>
</dbReference>
<comment type="function">
    <text evidence="9">May act as a carrier of hyaluronan in serum or as a binding protein between hyaluronan and other matrix protein, including those on cell surfaces in tissues to regulate the localization, synthesis and degradation of hyaluronan which are essential to cells undergoing biological processes.</text>
</comment>
<organism evidence="13 14">
    <name type="scientific">Pundamilia nyererei</name>
    <dbReference type="NCBI Taxonomy" id="303518"/>
    <lineage>
        <taxon>Eukaryota</taxon>
        <taxon>Metazoa</taxon>
        <taxon>Chordata</taxon>
        <taxon>Craniata</taxon>
        <taxon>Vertebrata</taxon>
        <taxon>Euteleostomi</taxon>
        <taxon>Actinopterygii</taxon>
        <taxon>Neopterygii</taxon>
        <taxon>Teleostei</taxon>
        <taxon>Neoteleostei</taxon>
        <taxon>Acanthomorphata</taxon>
        <taxon>Ovalentaria</taxon>
        <taxon>Cichlomorphae</taxon>
        <taxon>Cichliformes</taxon>
        <taxon>Cichlidae</taxon>
        <taxon>African cichlids</taxon>
        <taxon>Pseudocrenilabrinae</taxon>
        <taxon>Haplochromini</taxon>
        <taxon>Pundamilia</taxon>
    </lineage>
</organism>
<feature type="domain" description="VWFA" evidence="11">
    <location>
        <begin position="222"/>
        <end position="305"/>
    </location>
</feature>
<evidence type="ECO:0000256" key="9">
    <source>
        <dbReference type="ARBA" id="ARBA00037051"/>
    </source>
</evidence>
<dbReference type="InterPro" id="IPR050934">
    <property type="entry name" value="ITIH"/>
</dbReference>
<keyword evidence="6" id="KW-0722">Serine protease inhibitor</keyword>
<dbReference type="PANTHER" id="PTHR10338:SF115">
    <property type="entry name" value="INTER-ALPHA-TRYPSIN INHIBITOR HEAVY CHAIN H3"/>
    <property type="match status" value="1"/>
</dbReference>
<evidence type="ECO:0000256" key="5">
    <source>
        <dbReference type="ARBA" id="ARBA00022729"/>
    </source>
</evidence>
<dbReference type="SMART" id="SM00609">
    <property type="entry name" value="VIT"/>
    <property type="match status" value="1"/>
</dbReference>
<name>A0A9Y3VVM2_9CICH</name>
<accession>A0A9Y3VVM2</accession>
<comment type="similarity">
    <text evidence="2">Belongs to the ITIH family.</text>
</comment>
<dbReference type="Pfam" id="PF08487">
    <property type="entry name" value="VIT"/>
    <property type="match status" value="1"/>
</dbReference>
<evidence type="ECO:0000313" key="13">
    <source>
        <dbReference type="Proteomes" id="UP000695023"/>
    </source>
</evidence>
<evidence type="ECO:0000256" key="10">
    <source>
        <dbReference type="ARBA" id="ARBA00039924"/>
    </source>
</evidence>
<evidence type="ECO:0000256" key="8">
    <source>
        <dbReference type="ARBA" id="ARBA00023180"/>
    </source>
</evidence>
<dbReference type="GeneID" id="102204924"/>
<dbReference type="Pfam" id="PF00092">
    <property type="entry name" value="VWA"/>
    <property type="match status" value="1"/>
</dbReference>
<reference evidence="14" key="1">
    <citation type="submission" date="2025-08" db="UniProtKB">
        <authorList>
            <consortium name="RefSeq"/>
        </authorList>
    </citation>
    <scope>IDENTIFICATION</scope>
</reference>
<evidence type="ECO:0000259" key="12">
    <source>
        <dbReference type="PROSITE" id="PS51468"/>
    </source>
</evidence>
<dbReference type="GO" id="GO:0005576">
    <property type="term" value="C:extracellular region"/>
    <property type="evidence" value="ECO:0007669"/>
    <property type="project" value="UniProtKB-SubCell"/>
</dbReference>
<keyword evidence="13" id="KW-1185">Reference proteome</keyword>
<evidence type="ECO:0000313" key="14">
    <source>
        <dbReference type="RefSeq" id="XP_005746521.1"/>
    </source>
</evidence>
<dbReference type="GO" id="GO:0004867">
    <property type="term" value="F:serine-type endopeptidase inhibitor activity"/>
    <property type="evidence" value="ECO:0007669"/>
    <property type="project" value="UniProtKB-KW"/>
</dbReference>
<evidence type="ECO:0000256" key="1">
    <source>
        <dbReference type="ARBA" id="ARBA00004613"/>
    </source>
</evidence>
<dbReference type="InterPro" id="IPR036465">
    <property type="entry name" value="vWFA_dom_sf"/>
</dbReference>
<dbReference type="InterPro" id="IPR010600">
    <property type="entry name" value="ITI_HC_C"/>
</dbReference>
<sequence length="795" mass="89391">MSSKALNKENSSQEIFFEVELPKMAFITNFSMEIDGQVYVGEVKEKESAKEQYEKAVSSGKTAGLVKASGRKMEKFSVSVNIAAQSSVSFILIYEELLQRTLGSYEILIRVKVEQPVQEFQIEADIYEPQGIAFVEASATFLTNELIPLIEKTVTDTKAHISFSPTVEQQQKCPGCKGSLINGDFIIKYDVKRATSLGEVQAVNGYFVHFFSPPDLARVPKNVVYVIDTSGSMHGAKIEQTRESMVAILQDLHEEDHFGILLFERKISYWKDYLTKATKRNVSDAIDYVKKIQDSGRVTSPQLIQQNVFSAIGGIMSLFCLGFGNDVDYSFLDVMCRQNKGVARRIFEGSDAAIQLKGFYEEVSSPLLLEVDLRYSENTDFLTKTHYSQLFNGSEIVVAGQLKENDVENFLVEVFAHGSEENFVAQGKASVTDWQTVYPEKGYIFGDFIERMWAYLTIQQQLENSALSTKEERGNIEAKALNLSLKYNFVTPLTSLVVTKPENENGADRSFIADKLTESQRQQAERHMAGAHASPAVGSRVIDDLLAAVDGDPHFMIELPDKNDALCFNINDKPGTIFSLVRDPKSGFVVNGQIISKKKVALDGNVNTYFGRFGITHQNLGVRLDVSIQDISVFYNDKQVKLLWSDATSLRDANMELKLVKNCSLTVTLRHSVKFRVIRHTKVWKRRHDHQDYLGFYTLDSQHLSASVHGLLGQFYRGVVFELTDLRPGEGQEKLDATMYVKGQRLNVTRHWQKDFNKDVKNGESIACWFVDNEGRGLIDGTASDYTVSDLFTAI</sequence>
<dbReference type="PROSITE" id="PS50234">
    <property type="entry name" value="VWFA"/>
    <property type="match status" value="1"/>
</dbReference>
<dbReference type="SUPFAM" id="SSF53300">
    <property type="entry name" value="vWA-like"/>
    <property type="match status" value="1"/>
</dbReference>
<keyword evidence="3" id="KW-0964">Secreted</keyword>
<keyword evidence="4" id="KW-0646">Protease inhibitor</keyword>
<dbReference type="Pfam" id="PF06668">
    <property type="entry name" value="ITI_HC_C"/>
    <property type="match status" value="1"/>
</dbReference>
<dbReference type="PROSITE" id="PS51468">
    <property type="entry name" value="VIT"/>
    <property type="match status" value="1"/>
</dbReference>
<comment type="subcellular location">
    <subcellularLocation>
        <location evidence="1">Secreted</location>
    </subcellularLocation>
</comment>
<dbReference type="GO" id="GO:0030212">
    <property type="term" value="P:hyaluronan metabolic process"/>
    <property type="evidence" value="ECO:0007669"/>
    <property type="project" value="InterPro"/>
</dbReference>
<feature type="domain" description="VIT" evidence="12">
    <location>
        <begin position="1"/>
        <end position="96"/>
    </location>
</feature>
<dbReference type="Proteomes" id="UP000695023">
    <property type="component" value="Unplaced"/>
</dbReference>
<gene>
    <name evidence="14" type="primary">itih3a.1</name>
</gene>
<evidence type="ECO:0000256" key="6">
    <source>
        <dbReference type="ARBA" id="ARBA00022900"/>
    </source>
</evidence>
<dbReference type="AlphaFoldDB" id="A0A9Y3VVM2"/>
<proteinExistence type="inferred from homology"/>
<keyword evidence="5" id="KW-0732">Signal</keyword>
<keyword evidence="7" id="KW-0654">Proteoglycan</keyword>
<dbReference type="CTD" id="553614"/>
<dbReference type="Gene3D" id="3.40.50.410">
    <property type="entry name" value="von Willebrand factor, type A domain"/>
    <property type="match status" value="1"/>
</dbReference>
<dbReference type="RefSeq" id="XP_005746521.1">
    <property type="nucleotide sequence ID" value="XM_005746464.1"/>
</dbReference>
<keyword evidence="8" id="KW-0325">Glycoprotein</keyword>
<protein>
    <recommendedName>
        <fullName evidence="10">Inter-alpha-trypsin inhibitor heavy chain H3</fullName>
    </recommendedName>
</protein>
<evidence type="ECO:0000259" key="11">
    <source>
        <dbReference type="PROSITE" id="PS50234"/>
    </source>
</evidence>
<evidence type="ECO:0000256" key="7">
    <source>
        <dbReference type="ARBA" id="ARBA00022974"/>
    </source>
</evidence>
<dbReference type="InterPro" id="IPR013694">
    <property type="entry name" value="VIT"/>
</dbReference>
<dbReference type="PANTHER" id="PTHR10338">
    <property type="entry name" value="INTER-ALPHA-TRYPSIN INHIBITOR HEAVY CHAIN FAMILY MEMBER"/>
    <property type="match status" value="1"/>
</dbReference>
<evidence type="ECO:0000256" key="2">
    <source>
        <dbReference type="ARBA" id="ARBA00010158"/>
    </source>
</evidence>
<evidence type="ECO:0000256" key="4">
    <source>
        <dbReference type="ARBA" id="ARBA00022690"/>
    </source>
</evidence>
<evidence type="ECO:0000256" key="3">
    <source>
        <dbReference type="ARBA" id="ARBA00022525"/>
    </source>
</evidence>